<dbReference type="InterPro" id="IPR041222">
    <property type="entry name" value="PriA_3primeBD"/>
</dbReference>
<feature type="domain" description="Primosomal protein N' 3' DNA-binding" evidence="8">
    <location>
        <begin position="4"/>
        <end position="103"/>
    </location>
</feature>
<dbReference type="InterPro" id="IPR005259">
    <property type="entry name" value="PriA"/>
</dbReference>
<keyword evidence="7" id="KW-0238">DNA-binding</keyword>
<evidence type="ECO:0000256" key="1">
    <source>
        <dbReference type="ARBA" id="ARBA00022515"/>
    </source>
</evidence>
<dbReference type="Gene3D" id="3.40.50.300">
    <property type="entry name" value="P-loop containing nucleotide triphosphate hydrolases"/>
    <property type="match status" value="1"/>
</dbReference>
<keyword evidence="4" id="KW-0547">Nucleotide-binding</keyword>
<keyword evidence="10" id="KW-1185">Reference proteome</keyword>
<dbReference type="GO" id="GO:0006302">
    <property type="term" value="P:double-strand break repair"/>
    <property type="evidence" value="ECO:0007669"/>
    <property type="project" value="InterPro"/>
</dbReference>
<dbReference type="GO" id="GO:1990077">
    <property type="term" value="C:primosome complex"/>
    <property type="evidence" value="ECO:0007669"/>
    <property type="project" value="UniProtKB-KW"/>
</dbReference>
<keyword evidence="6" id="KW-0067">ATP-binding</keyword>
<keyword evidence="2" id="KW-0235">DNA replication</keyword>
<protein>
    <submittedName>
        <fullName evidence="9">Primosomal protein N</fullName>
        <ecNumber evidence="9">3.6.4.-</ecNumber>
    </submittedName>
</protein>
<dbReference type="PANTHER" id="PTHR30580:SF0">
    <property type="entry name" value="PRIMOSOMAL PROTEIN N"/>
    <property type="match status" value="1"/>
</dbReference>
<dbReference type="InterPro" id="IPR042115">
    <property type="entry name" value="PriA_3primeBD_sf"/>
</dbReference>
<dbReference type="Proteomes" id="UP000290909">
    <property type="component" value="Chromosome"/>
</dbReference>
<keyword evidence="3" id="KW-0479">Metal-binding</keyword>
<name>A0A449BJR9_9MOLU</name>
<dbReference type="GO" id="GO:0006310">
    <property type="term" value="P:DNA recombination"/>
    <property type="evidence" value="ECO:0007669"/>
    <property type="project" value="InterPro"/>
</dbReference>
<keyword evidence="9" id="KW-0378">Hydrolase</keyword>
<dbReference type="Pfam" id="PF17764">
    <property type="entry name" value="PriA_3primeBD"/>
    <property type="match status" value="1"/>
</dbReference>
<dbReference type="AlphaFoldDB" id="A0A449BJR9"/>
<dbReference type="InterPro" id="IPR027417">
    <property type="entry name" value="P-loop_NTPase"/>
</dbReference>
<evidence type="ECO:0000313" key="9">
    <source>
        <dbReference type="EMBL" id="VEU82670.1"/>
    </source>
</evidence>
<evidence type="ECO:0000313" key="10">
    <source>
        <dbReference type="Proteomes" id="UP000290909"/>
    </source>
</evidence>
<dbReference type="RefSeq" id="WP_035368174.1">
    <property type="nucleotide sequence ID" value="NZ_LR215050.1"/>
</dbReference>
<evidence type="ECO:0000256" key="7">
    <source>
        <dbReference type="ARBA" id="ARBA00023125"/>
    </source>
</evidence>
<dbReference type="EMBL" id="LR215050">
    <property type="protein sequence ID" value="VEU82670.1"/>
    <property type="molecule type" value="Genomic_DNA"/>
</dbReference>
<evidence type="ECO:0000256" key="3">
    <source>
        <dbReference type="ARBA" id="ARBA00022723"/>
    </source>
</evidence>
<sequence>MIAKVIVDMKHKNINQTFDYFVKPEDEEVIKKGMRVIVPFTDHDLKRQGLVYDLCEESDVATKYIDEIIDLEPVVDEEIFTYIKYLTLNPTALLAKAVETVIPLDLVLSYQKKVTLLDQDIKDDLKSKFNRKNEWILKSSDKKYYQRLLTLKEKNKVKIETILKQKVAKKYDEYIELLDYRYQGTELHQKVISIVKSYESISRRYLNLLTSSGVVNTLIKKKVLGIVEKEQRLTNYEELIEQKPIDLLKENQTHYEKIQKSKLKEFVFEGSNLYSTNLIYKLVEETIYKQKQVLILVPERFLVNKYVDIYQKLFPNELITILDSNHTVKQTYFYKKAILEKESLITVGTRSSVFDKFNDLGLVIALQSHDSAYVQTDGIYYDARDVARLKAKFYGATLIYETHTRTLKQAKEILDKKLVLIEFEKAKEAFVDIVDMKDELLRGNTKMLSHSLKTYIDSAIKNDQKTLLIMNQKGYAPFVMCRSCGYVPKDKETDIPLNYSEKENILRSNLTKYQEPFSKTCPVCHKETMKPVGSGIEQLEVFLEKIYDRKTLLRIDGDTLSNKEVYEIAETLETNKDIKIIIGTQMALKDIFAKKVSLVGILMADQFLKVPRYDASENAYILFKNAHHIASHRLVIQSYQTDHVVIESLKHNLNFYDVELQNRKLTSMPPYFNLLQIRVEYESYLKAYQYAFMLKNEILSRNYKVIGPSPSLVLKNDRAYRFLLLVKYQTLDQALVEMLRNERSYNLETSFELIWN</sequence>
<evidence type="ECO:0000256" key="5">
    <source>
        <dbReference type="ARBA" id="ARBA00022833"/>
    </source>
</evidence>
<dbReference type="GO" id="GO:0006270">
    <property type="term" value="P:DNA replication initiation"/>
    <property type="evidence" value="ECO:0007669"/>
    <property type="project" value="TreeGrafter"/>
</dbReference>
<dbReference type="GO" id="GO:0043138">
    <property type="term" value="F:3'-5' DNA helicase activity"/>
    <property type="evidence" value="ECO:0007669"/>
    <property type="project" value="TreeGrafter"/>
</dbReference>
<evidence type="ECO:0000256" key="2">
    <source>
        <dbReference type="ARBA" id="ARBA00022705"/>
    </source>
</evidence>
<keyword evidence="1" id="KW-0639">Primosome</keyword>
<dbReference type="GO" id="GO:0006269">
    <property type="term" value="P:DNA replication, synthesis of primer"/>
    <property type="evidence" value="ECO:0007669"/>
    <property type="project" value="UniProtKB-KW"/>
</dbReference>
<keyword evidence="5" id="KW-0862">Zinc</keyword>
<accession>A0A449BJR9</accession>
<dbReference type="KEGG" id="ahk:NCTC10172_00690"/>
<dbReference type="GO" id="GO:0005524">
    <property type="term" value="F:ATP binding"/>
    <property type="evidence" value="ECO:0007669"/>
    <property type="project" value="UniProtKB-KW"/>
</dbReference>
<dbReference type="EC" id="3.6.4.-" evidence="9"/>
<gene>
    <name evidence="9" type="primary">priA</name>
    <name evidence="9" type="ORF">NCTC10172_00690</name>
</gene>
<proteinExistence type="predicted"/>
<organism evidence="9 10">
    <name type="scientific">Acholeplasma hippikon</name>
    <dbReference type="NCBI Taxonomy" id="264636"/>
    <lineage>
        <taxon>Bacteria</taxon>
        <taxon>Bacillati</taxon>
        <taxon>Mycoplasmatota</taxon>
        <taxon>Mollicutes</taxon>
        <taxon>Acholeplasmatales</taxon>
        <taxon>Acholeplasmataceae</taxon>
        <taxon>Acholeplasma</taxon>
    </lineage>
</organism>
<dbReference type="Gene3D" id="3.40.1440.60">
    <property type="entry name" value="PriA, 3(prime) DNA-binding domain"/>
    <property type="match status" value="1"/>
</dbReference>
<evidence type="ECO:0000256" key="6">
    <source>
        <dbReference type="ARBA" id="ARBA00022840"/>
    </source>
</evidence>
<dbReference type="GO" id="GO:0016787">
    <property type="term" value="F:hydrolase activity"/>
    <property type="evidence" value="ECO:0007669"/>
    <property type="project" value="UniProtKB-KW"/>
</dbReference>
<evidence type="ECO:0000259" key="8">
    <source>
        <dbReference type="Pfam" id="PF17764"/>
    </source>
</evidence>
<reference evidence="9 10" key="1">
    <citation type="submission" date="2019-01" db="EMBL/GenBank/DDBJ databases">
        <authorList>
            <consortium name="Pathogen Informatics"/>
        </authorList>
    </citation>
    <scope>NUCLEOTIDE SEQUENCE [LARGE SCALE GENOMIC DNA]</scope>
    <source>
        <strain evidence="9 10">NCTC10172</strain>
    </source>
</reference>
<dbReference type="STRING" id="1408416.GCA_000702765_00096"/>
<evidence type="ECO:0000256" key="4">
    <source>
        <dbReference type="ARBA" id="ARBA00022741"/>
    </source>
</evidence>
<dbReference type="SUPFAM" id="SSF52540">
    <property type="entry name" value="P-loop containing nucleoside triphosphate hydrolases"/>
    <property type="match status" value="1"/>
</dbReference>
<dbReference type="NCBIfam" id="TIGR00595">
    <property type="entry name" value="priA"/>
    <property type="match status" value="1"/>
</dbReference>
<dbReference type="PANTHER" id="PTHR30580">
    <property type="entry name" value="PRIMOSOMAL PROTEIN N"/>
    <property type="match status" value="1"/>
</dbReference>
<dbReference type="GO" id="GO:0046872">
    <property type="term" value="F:metal ion binding"/>
    <property type="evidence" value="ECO:0007669"/>
    <property type="project" value="UniProtKB-KW"/>
</dbReference>
<dbReference type="GO" id="GO:0003677">
    <property type="term" value="F:DNA binding"/>
    <property type="evidence" value="ECO:0007669"/>
    <property type="project" value="UniProtKB-KW"/>
</dbReference>